<dbReference type="Pfam" id="PF00082">
    <property type="entry name" value="Peptidase_S8"/>
    <property type="match status" value="1"/>
</dbReference>
<dbReference type="SUPFAM" id="SSF52743">
    <property type="entry name" value="Subtilisin-like"/>
    <property type="match status" value="1"/>
</dbReference>
<dbReference type="Pfam" id="PF17766">
    <property type="entry name" value="fn3_6"/>
    <property type="match status" value="1"/>
</dbReference>
<dbReference type="OrthoDB" id="206201at2759"/>
<keyword evidence="8" id="KW-0325">Glycoprotein</keyword>
<dbReference type="InterPro" id="IPR037045">
    <property type="entry name" value="S8pro/Inhibitor_I9_sf"/>
</dbReference>
<dbReference type="InterPro" id="IPR045051">
    <property type="entry name" value="SBT"/>
</dbReference>
<keyword evidence="5 11" id="KW-0732">Signal</keyword>
<gene>
    <name evidence="17" type="primary">LOC116199273</name>
</gene>
<dbReference type="CDD" id="cd02120">
    <property type="entry name" value="PA_subtilisin_like"/>
    <property type="match status" value="1"/>
</dbReference>
<name>A0A6P8D1M8_PUNGR</name>
<dbReference type="InterPro" id="IPR000209">
    <property type="entry name" value="Peptidase_S8/S53_dom"/>
</dbReference>
<feature type="domain" description="PA" evidence="13">
    <location>
        <begin position="376"/>
        <end position="462"/>
    </location>
</feature>
<dbReference type="AlphaFoldDB" id="A0A6P8D1M8"/>
<evidence type="ECO:0000259" key="15">
    <source>
        <dbReference type="Pfam" id="PF17766"/>
    </source>
</evidence>
<dbReference type="InterPro" id="IPR015500">
    <property type="entry name" value="Peptidase_S8_subtilisin-rel"/>
</dbReference>
<evidence type="ECO:0000256" key="7">
    <source>
        <dbReference type="ARBA" id="ARBA00022825"/>
    </source>
</evidence>
<dbReference type="Pfam" id="PF05922">
    <property type="entry name" value="Inhibitor_I9"/>
    <property type="match status" value="1"/>
</dbReference>
<dbReference type="Gene3D" id="2.60.40.2310">
    <property type="match status" value="1"/>
</dbReference>
<evidence type="ECO:0000256" key="2">
    <source>
        <dbReference type="ARBA" id="ARBA00011073"/>
    </source>
</evidence>
<evidence type="ECO:0000259" key="12">
    <source>
        <dbReference type="Pfam" id="PF00082"/>
    </source>
</evidence>
<dbReference type="InterPro" id="IPR023827">
    <property type="entry name" value="Peptidase_S8_Asp-AS"/>
</dbReference>
<keyword evidence="6 10" id="KW-0378">Hydrolase</keyword>
<dbReference type="RefSeq" id="XP_031385433.1">
    <property type="nucleotide sequence ID" value="XM_031529573.1"/>
</dbReference>
<comment type="subcellular location">
    <subcellularLocation>
        <location evidence="1">Secreted</location>
    </subcellularLocation>
</comment>
<keyword evidence="16" id="KW-1185">Reference proteome</keyword>
<evidence type="ECO:0000256" key="6">
    <source>
        <dbReference type="ARBA" id="ARBA00022801"/>
    </source>
</evidence>
<organism evidence="16 17">
    <name type="scientific">Punica granatum</name>
    <name type="common">Pomegranate</name>
    <dbReference type="NCBI Taxonomy" id="22663"/>
    <lineage>
        <taxon>Eukaryota</taxon>
        <taxon>Viridiplantae</taxon>
        <taxon>Streptophyta</taxon>
        <taxon>Embryophyta</taxon>
        <taxon>Tracheophyta</taxon>
        <taxon>Spermatophyta</taxon>
        <taxon>Magnoliopsida</taxon>
        <taxon>eudicotyledons</taxon>
        <taxon>Gunneridae</taxon>
        <taxon>Pentapetalae</taxon>
        <taxon>rosids</taxon>
        <taxon>malvids</taxon>
        <taxon>Myrtales</taxon>
        <taxon>Lythraceae</taxon>
        <taxon>Punica</taxon>
    </lineage>
</organism>
<keyword evidence="3" id="KW-0964">Secreted</keyword>
<proteinExistence type="inferred from homology"/>
<dbReference type="InterPro" id="IPR003137">
    <property type="entry name" value="PA_domain"/>
</dbReference>
<comment type="similarity">
    <text evidence="2 10">Belongs to the peptidase S8 family.</text>
</comment>
<feature type="active site" description="Charge relay system" evidence="9 10">
    <location>
        <position position="534"/>
    </location>
</feature>
<dbReference type="Pfam" id="PF02225">
    <property type="entry name" value="PA"/>
    <property type="match status" value="1"/>
</dbReference>
<evidence type="ECO:0000256" key="9">
    <source>
        <dbReference type="PIRSR" id="PIRSR615500-1"/>
    </source>
</evidence>
<evidence type="ECO:0000256" key="5">
    <source>
        <dbReference type="ARBA" id="ARBA00022729"/>
    </source>
</evidence>
<evidence type="ECO:0000256" key="10">
    <source>
        <dbReference type="PROSITE-ProRule" id="PRU01240"/>
    </source>
</evidence>
<dbReference type="InterPro" id="IPR010259">
    <property type="entry name" value="S8pro/Inhibitor_I9"/>
</dbReference>
<dbReference type="PANTHER" id="PTHR10795">
    <property type="entry name" value="PROPROTEIN CONVERTASE SUBTILISIN/KEXIN"/>
    <property type="match status" value="1"/>
</dbReference>
<accession>A0A6P8D1M8</accession>
<dbReference type="InterPro" id="IPR036852">
    <property type="entry name" value="Peptidase_S8/S53_dom_sf"/>
</dbReference>
<evidence type="ECO:0000256" key="1">
    <source>
        <dbReference type="ARBA" id="ARBA00004613"/>
    </source>
</evidence>
<reference evidence="16" key="1">
    <citation type="journal article" date="2020" name="Plant Biotechnol. J.">
        <title>The pomegranate (Punica granatum L.) draft genome dissects genetic divergence between soft- and hard-seeded cultivars.</title>
        <authorList>
            <person name="Luo X."/>
            <person name="Li H."/>
            <person name="Wu Z."/>
            <person name="Yao W."/>
            <person name="Zhao P."/>
            <person name="Cao D."/>
            <person name="Yu H."/>
            <person name="Li K."/>
            <person name="Poudel K."/>
            <person name="Zhao D."/>
            <person name="Zhang F."/>
            <person name="Xia X."/>
            <person name="Chen L."/>
            <person name="Wang Q."/>
            <person name="Jing D."/>
            <person name="Cao S."/>
        </authorList>
    </citation>
    <scope>NUCLEOTIDE SEQUENCE [LARGE SCALE GENOMIC DNA]</scope>
    <source>
        <strain evidence="16">cv. Tunisia</strain>
    </source>
</reference>
<keyword evidence="7 10" id="KW-0720">Serine protease</keyword>
<dbReference type="SUPFAM" id="SSF52025">
    <property type="entry name" value="PA domain"/>
    <property type="match status" value="1"/>
</dbReference>
<dbReference type="GO" id="GO:0005576">
    <property type="term" value="C:extracellular region"/>
    <property type="evidence" value="ECO:0007669"/>
    <property type="project" value="UniProtKB-SubCell"/>
</dbReference>
<dbReference type="InterPro" id="IPR046450">
    <property type="entry name" value="PA_dom_sf"/>
</dbReference>
<feature type="domain" description="Peptidase S8/S53" evidence="12">
    <location>
        <begin position="151"/>
        <end position="573"/>
    </location>
</feature>
<reference evidence="17" key="2">
    <citation type="submission" date="2025-08" db="UniProtKB">
        <authorList>
            <consortium name="RefSeq"/>
        </authorList>
    </citation>
    <scope>IDENTIFICATION</scope>
    <source>
        <tissue evidence="17">Leaf</tissue>
    </source>
</reference>
<evidence type="ECO:0000256" key="3">
    <source>
        <dbReference type="ARBA" id="ARBA00022525"/>
    </source>
</evidence>
<feature type="signal peptide" evidence="11">
    <location>
        <begin position="1"/>
        <end position="31"/>
    </location>
</feature>
<evidence type="ECO:0000256" key="11">
    <source>
        <dbReference type="SAM" id="SignalP"/>
    </source>
</evidence>
<dbReference type="GO" id="GO:0004252">
    <property type="term" value="F:serine-type endopeptidase activity"/>
    <property type="evidence" value="ECO:0007669"/>
    <property type="project" value="UniProtKB-UniRule"/>
</dbReference>
<sequence length="749" mass="79568">MGDKKLGRSPTMKAIFLLSLVFALGFSQGAAIFDESRADGDGVEDDLSTYIIHVKAPEDQVASLVDDLESWYQSFLPPSLVSEVDRIVYSYKNVITGFAAKLTPLEAKALELIEGVLFANKEEMLPLHTTYTPAFLGLNQSAGLLKDGNLGKGMIIGVLDSGINPDHPSFSDEGLPPPPAKWKGRCDFNETHCNNKIIGARNFVPSRNGRLPFDEEGHGTHTASTAAGNFVEGANAFGMANGMAVGMAPLAHLAIYRVCANSLCPETTILAGIDAAVSDGVDILSLSLGAPELSFIRSGVAVGAFRAIQKGIFVTCSAGNLGPMRKTLSNEAPWVLTVGASTVDRTISATVRLGNGAEYQGQSIFQPQDFSSRALPLVYAGANGDSSSARCYPGSLRNSDVNGKVVLCERGKTGRVEKGQVVKDAGGTAMILMNDWSNGYSTYADPHVLPATHVSFHAGLKIQAYINSTLNPTATILFEGTIIGNSSAPAVASFSSRGPNKISPGILKPDIIGPGVNILAAWPIPNFKVESGTSMSCPHLSGIAALLKSAHPDWSPAVIKSAIMTTADILTHDKKPILDKDLRPANYFATGAGHVAPARANHPGLIYDIMPDDYIPYLCGLGYKDAEVSVIAHRNVVCSQVPSIPEAQLNYPSFSIVFGLSPQNYTRTVTNVGPANSSYTCKIHAPAGVDVNVSPSVMTFSGTHQMATYTVTFSKKPGSSNVNQYSHGSLLWVLNRRHFARSPIAVRFQ</sequence>
<dbReference type="PROSITE" id="PS00136">
    <property type="entry name" value="SUBTILASE_ASP"/>
    <property type="match status" value="1"/>
</dbReference>
<dbReference type="CDD" id="cd04852">
    <property type="entry name" value="Peptidases_S8_3"/>
    <property type="match status" value="1"/>
</dbReference>
<dbReference type="GO" id="GO:0006508">
    <property type="term" value="P:proteolysis"/>
    <property type="evidence" value="ECO:0007669"/>
    <property type="project" value="UniProtKB-KW"/>
</dbReference>
<dbReference type="Gene3D" id="3.50.30.30">
    <property type="match status" value="1"/>
</dbReference>
<feature type="chain" id="PRO_5027695890" evidence="11">
    <location>
        <begin position="32"/>
        <end position="749"/>
    </location>
</feature>
<dbReference type="FunFam" id="3.50.30.30:FF:000005">
    <property type="entry name" value="subtilisin-like protease SBT1.5"/>
    <property type="match status" value="1"/>
</dbReference>
<evidence type="ECO:0000256" key="8">
    <source>
        <dbReference type="ARBA" id="ARBA00023180"/>
    </source>
</evidence>
<dbReference type="GeneID" id="116199273"/>
<dbReference type="PROSITE" id="PS51892">
    <property type="entry name" value="SUBTILASE"/>
    <property type="match status" value="1"/>
</dbReference>
<dbReference type="InterPro" id="IPR041469">
    <property type="entry name" value="Subtilisin-like_FN3"/>
</dbReference>
<evidence type="ECO:0000259" key="13">
    <source>
        <dbReference type="Pfam" id="PF02225"/>
    </source>
</evidence>
<evidence type="ECO:0000256" key="4">
    <source>
        <dbReference type="ARBA" id="ARBA00022670"/>
    </source>
</evidence>
<dbReference type="PRINTS" id="PR00723">
    <property type="entry name" value="SUBTILISIN"/>
</dbReference>
<dbReference type="Proteomes" id="UP000515151">
    <property type="component" value="Chromosome 1"/>
</dbReference>
<dbReference type="InterPro" id="IPR034197">
    <property type="entry name" value="Peptidases_S8_3"/>
</dbReference>
<evidence type="ECO:0000259" key="14">
    <source>
        <dbReference type="Pfam" id="PF05922"/>
    </source>
</evidence>
<keyword evidence="4 10" id="KW-0645">Protease</keyword>
<feature type="domain" description="Inhibitor I9" evidence="14">
    <location>
        <begin position="49"/>
        <end position="128"/>
    </location>
</feature>
<evidence type="ECO:0000313" key="16">
    <source>
        <dbReference type="Proteomes" id="UP000515151"/>
    </source>
</evidence>
<feature type="active site" description="Charge relay system" evidence="9 10">
    <location>
        <position position="218"/>
    </location>
</feature>
<dbReference type="Gene3D" id="3.30.70.80">
    <property type="entry name" value="Peptidase S8 propeptide/proteinase inhibitor I9"/>
    <property type="match status" value="1"/>
</dbReference>
<protein>
    <submittedName>
        <fullName evidence="17">Subtilisin-like protease SBT1.7</fullName>
    </submittedName>
</protein>
<dbReference type="Gene3D" id="3.40.50.200">
    <property type="entry name" value="Peptidase S8/S53 domain"/>
    <property type="match status" value="1"/>
</dbReference>
<evidence type="ECO:0000313" key="17">
    <source>
        <dbReference type="RefSeq" id="XP_031385433.1"/>
    </source>
</evidence>
<feature type="domain" description="Subtilisin-like protease fibronectin type-III" evidence="15">
    <location>
        <begin position="648"/>
        <end position="746"/>
    </location>
</feature>
<feature type="active site" description="Charge relay system" evidence="9 10">
    <location>
        <position position="160"/>
    </location>
</feature>